<keyword evidence="1" id="KW-1185">Reference proteome</keyword>
<dbReference type="Proteomes" id="UP000887565">
    <property type="component" value="Unplaced"/>
</dbReference>
<organism evidence="1 2">
    <name type="scientific">Romanomermis culicivorax</name>
    <name type="common">Nematode worm</name>
    <dbReference type="NCBI Taxonomy" id="13658"/>
    <lineage>
        <taxon>Eukaryota</taxon>
        <taxon>Metazoa</taxon>
        <taxon>Ecdysozoa</taxon>
        <taxon>Nematoda</taxon>
        <taxon>Enoplea</taxon>
        <taxon>Dorylaimia</taxon>
        <taxon>Mermithida</taxon>
        <taxon>Mermithoidea</taxon>
        <taxon>Mermithidae</taxon>
        <taxon>Romanomermis</taxon>
    </lineage>
</organism>
<evidence type="ECO:0000313" key="1">
    <source>
        <dbReference type="Proteomes" id="UP000887565"/>
    </source>
</evidence>
<proteinExistence type="predicted"/>
<dbReference type="WBParaSite" id="nRc.2.0.1.t33884-RA">
    <property type="protein sequence ID" value="nRc.2.0.1.t33884-RA"/>
    <property type="gene ID" value="nRc.2.0.1.g33884"/>
</dbReference>
<accession>A0A915K6S5</accession>
<evidence type="ECO:0000313" key="2">
    <source>
        <dbReference type="WBParaSite" id="nRc.2.0.1.t33884-RA"/>
    </source>
</evidence>
<sequence>MQAVNFGESIHHIAACPIGLKFDQFSIIGQYLLNFFTTGQLGADPWALYSRRFFDNSSGLPFVLGWILINAFDDENDRRIPNLIKRAKVHLYPS</sequence>
<name>A0A915K6S5_ROMCU</name>
<protein>
    <submittedName>
        <fullName evidence="2">Uncharacterized protein</fullName>
    </submittedName>
</protein>
<reference evidence="2" key="1">
    <citation type="submission" date="2022-11" db="UniProtKB">
        <authorList>
            <consortium name="WormBaseParasite"/>
        </authorList>
    </citation>
    <scope>IDENTIFICATION</scope>
</reference>
<dbReference type="AlphaFoldDB" id="A0A915K6S5"/>